<proteinExistence type="predicted"/>
<gene>
    <name evidence="2" type="primary">LOC140697496</name>
</gene>
<protein>
    <submittedName>
        <fullName evidence="2">Histone H2A.N-like</fullName>
    </submittedName>
</protein>
<accession>A0ABM5DKK4</accession>
<dbReference type="RefSeq" id="XP_072821439.1">
    <property type="nucleotide sequence ID" value="XM_072965338.1"/>
</dbReference>
<name>A0ABM5DKK4_VICPA</name>
<dbReference type="GeneID" id="140697496"/>
<reference evidence="2" key="1">
    <citation type="submission" date="2025-08" db="UniProtKB">
        <authorList>
            <consortium name="RefSeq"/>
        </authorList>
    </citation>
    <scope>IDENTIFICATION</scope>
</reference>
<keyword evidence="1" id="KW-1185">Reference proteome</keyword>
<dbReference type="Proteomes" id="UP001652581">
    <property type="component" value="Chromosome 7"/>
</dbReference>
<sequence length="186" mass="21572">MNSVLNILSLSHRGVSTLRKPESSKTLGSIDEDFRSTDVDLIDPQHKSDLSDYYTSSSGQYSELEVHGLSLPRVFHLLRGLQFPKKENTIYILDKEKYEWASSALGKKRRKKKELYFSFMGKSPRANPPRLHERSWVLEALGFLKNWQLERVSLEAVRLSFCNLRTAMTHRETLEAVKHRSSRKSF</sequence>
<evidence type="ECO:0000313" key="1">
    <source>
        <dbReference type="Proteomes" id="UP001652581"/>
    </source>
</evidence>
<evidence type="ECO:0000313" key="2">
    <source>
        <dbReference type="RefSeq" id="XP_072821439.1"/>
    </source>
</evidence>
<organism evidence="1 2">
    <name type="scientific">Vicugna pacos</name>
    <name type="common">Alpaca</name>
    <name type="synonym">Lama pacos</name>
    <dbReference type="NCBI Taxonomy" id="30538"/>
    <lineage>
        <taxon>Eukaryota</taxon>
        <taxon>Metazoa</taxon>
        <taxon>Chordata</taxon>
        <taxon>Craniata</taxon>
        <taxon>Vertebrata</taxon>
        <taxon>Euteleostomi</taxon>
        <taxon>Mammalia</taxon>
        <taxon>Eutheria</taxon>
        <taxon>Laurasiatheria</taxon>
        <taxon>Artiodactyla</taxon>
        <taxon>Tylopoda</taxon>
        <taxon>Camelidae</taxon>
        <taxon>Vicugna</taxon>
    </lineage>
</organism>